<name>A0A6A6RNV4_9PLEO</name>
<protein>
    <recommendedName>
        <fullName evidence="4">Secreted protein</fullName>
    </recommendedName>
</protein>
<evidence type="ECO:0000313" key="2">
    <source>
        <dbReference type="EMBL" id="KAF2636867.1"/>
    </source>
</evidence>
<evidence type="ECO:0000313" key="3">
    <source>
        <dbReference type="Proteomes" id="UP000799753"/>
    </source>
</evidence>
<keyword evidence="3" id="KW-1185">Reference proteome</keyword>
<sequence length="92" mass="10338">MAPSHRPSSRQRRCVALCVLVWHAVGWDAVDVLAQWECDGRANHYAPGNRLETAWKPPGNREPFDSSQTTLPSQVFLAKSRQVSPRINLPFA</sequence>
<dbReference type="AlphaFoldDB" id="A0A6A6RNV4"/>
<feature type="chain" id="PRO_5025555416" description="Secreted protein" evidence="1">
    <location>
        <begin position="30"/>
        <end position="92"/>
    </location>
</feature>
<gene>
    <name evidence="2" type="ORF">P280DRAFT_472748</name>
</gene>
<evidence type="ECO:0008006" key="4">
    <source>
        <dbReference type="Google" id="ProtNLM"/>
    </source>
</evidence>
<dbReference type="EMBL" id="MU006796">
    <property type="protein sequence ID" value="KAF2636867.1"/>
    <property type="molecule type" value="Genomic_DNA"/>
</dbReference>
<accession>A0A6A6RNV4</accession>
<organism evidence="2 3">
    <name type="scientific">Massarina eburnea CBS 473.64</name>
    <dbReference type="NCBI Taxonomy" id="1395130"/>
    <lineage>
        <taxon>Eukaryota</taxon>
        <taxon>Fungi</taxon>
        <taxon>Dikarya</taxon>
        <taxon>Ascomycota</taxon>
        <taxon>Pezizomycotina</taxon>
        <taxon>Dothideomycetes</taxon>
        <taxon>Pleosporomycetidae</taxon>
        <taxon>Pleosporales</taxon>
        <taxon>Massarineae</taxon>
        <taxon>Massarinaceae</taxon>
        <taxon>Massarina</taxon>
    </lineage>
</organism>
<dbReference type="Proteomes" id="UP000799753">
    <property type="component" value="Unassembled WGS sequence"/>
</dbReference>
<feature type="signal peptide" evidence="1">
    <location>
        <begin position="1"/>
        <end position="29"/>
    </location>
</feature>
<keyword evidence="1" id="KW-0732">Signal</keyword>
<reference evidence="2" key="1">
    <citation type="journal article" date="2020" name="Stud. Mycol.">
        <title>101 Dothideomycetes genomes: a test case for predicting lifestyles and emergence of pathogens.</title>
        <authorList>
            <person name="Haridas S."/>
            <person name="Albert R."/>
            <person name="Binder M."/>
            <person name="Bloem J."/>
            <person name="Labutti K."/>
            <person name="Salamov A."/>
            <person name="Andreopoulos B."/>
            <person name="Baker S."/>
            <person name="Barry K."/>
            <person name="Bills G."/>
            <person name="Bluhm B."/>
            <person name="Cannon C."/>
            <person name="Castanera R."/>
            <person name="Culley D."/>
            <person name="Daum C."/>
            <person name="Ezra D."/>
            <person name="Gonzalez J."/>
            <person name="Henrissat B."/>
            <person name="Kuo A."/>
            <person name="Liang C."/>
            <person name="Lipzen A."/>
            <person name="Lutzoni F."/>
            <person name="Magnuson J."/>
            <person name="Mondo S."/>
            <person name="Nolan M."/>
            <person name="Ohm R."/>
            <person name="Pangilinan J."/>
            <person name="Park H.-J."/>
            <person name="Ramirez L."/>
            <person name="Alfaro M."/>
            <person name="Sun H."/>
            <person name="Tritt A."/>
            <person name="Yoshinaga Y."/>
            <person name="Zwiers L.-H."/>
            <person name="Turgeon B."/>
            <person name="Goodwin S."/>
            <person name="Spatafora J."/>
            <person name="Crous P."/>
            <person name="Grigoriev I."/>
        </authorList>
    </citation>
    <scope>NUCLEOTIDE SEQUENCE</scope>
    <source>
        <strain evidence="2">CBS 473.64</strain>
    </source>
</reference>
<evidence type="ECO:0000256" key="1">
    <source>
        <dbReference type="SAM" id="SignalP"/>
    </source>
</evidence>
<proteinExistence type="predicted"/>